<sequence length="166" mass="18290">MAVGKEGLKQSAKSGFLVLVIFSLSLHSLQWLFEDEYRWTNWLAGISTDLVKIAIAGAAGYLASAFVAGVFSAGVIAVAPLVVGVVVAIAIGRTLTAIDEHYQITQRLAHYLEVKEAEVKLNASNKFYDGVYYVMRSVAQTARRQLSQAATRKINELIRFTPRLWN</sequence>
<keyword evidence="1" id="KW-0812">Transmembrane</keyword>
<feature type="transmembrane region" description="Helical" evidence="1">
    <location>
        <begin position="53"/>
        <end position="86"/>
    </location>
</feature>
<dbReference type="AlphaFoldDB" id="A0A1H4CPE8"/>
<proteinExistence type="predicted"/>
<gene>
    <name evidence="2" type="ORF">SAMN04488051_104262</name>
</gene>
<reference evidence="2 3" key="1">
    <citation type="submission" date="2016-10" db="EMBL/GenBank/DDBJ databases">
        <authorList>
            <person name="de Groot N.N."/>
        </authorList>
    </citation>
    <scope>NUCLEOTIDE SEQUENCE [LARGE SCALE GENOMIC DNA]</scope>
    <source>
        <strain evidence="2 3">CGMCC 1.3430</strain>
    </source>
</reference>
<feature type="transmembrane region" description="Helical" evidence="1">
    <location>
        <begin position="12"/>
        <end position="33"/>
    </location>
</feature>
<protein>
    <submittedName>
        <fullName evidence="2">Uncharacterized protein</fullName>
    </submittedName>
</protein>
<keyword evidence="1" id="KW-0472">Membrane</keyword>
<dbReference type="RefSeq" id="WP_091342483.1">
    <property type="nucleotide sequence ID" value="NZ_FNRM01000004.1"/>
</dbReference>
<organism evidence="2 3">
    <name type="scientific">Alkalimonas amylolytica</name>
    <dbReference type="NCBI Taxonomy" id="152573"/>
    <lineage>
        <taxon>Bacteria</taxon>
        <taxon>Pseudomonadati</taxon>
        <taxon>Pseudomonadota</taxon>
        <taxon>Gammaproteobacteria</taxon>
        <taxon>Alkalimonas</taxon>
    </lineage>
</organism>
<dbReference type="STRING" id="152573.SAMN04488051_104262"/>
<dbReference type="OrthoDB" id="5762578at2"/>
<evidence type="ECO:0000313" key="2">
    <source>
        <dbReference type="EMBL" id="SEA62219.1"/>
    </source>
</evidence>
<dbReference type="Proteomes" id="UP000198773">
    <property type="component" value="Unassembled WGS sequence"/>
</dbReference>
<evidence type="ECO:0000313" key="3">
    <source>
        <dbReference type="Proteomes" id="UP000198773"/>
    </source>
</evidence>
<evidence type="ECO:0000256" key="1">
    <source>
        <dbReference type="SAM" id="Phobius"/>
    </source>
</evidence>
<accession>A0A1H4CPE8</accession>
<name>A0A1H4CPE8_ALKAM</name>
<keyword evidence="1" id="KW-1133">Transmembrane helix</keyword>
<keyword evidence="3" id="KW-1185">Reference proteome</keyword>
<dbReference type="EMBL" id="FNRM01000004">
    <property type="protein sequence ID" value="SEA62219.1"/>
    <property type="molecule type" value="Genomic_DNA"/>
</dbReference>